<keyword evidence="1" id="KW-0732">Signal</keyword>
<dbReference type="STRING" id="249352.SAMN05444395_101567"/>
<dbReference type="AlphaFoldDB" id="A0A168AGE5"/>
<feature type="chain" id="PRO_5007895333" description="Lipoprotein" evidence="1">
    <location>
        <begin position="23"/>
        <end position="144"/>
    </location>
</feature>
<reference evidence="2 3" key="1">
    <citation type="submission" date="2016-03" db="EMBL/GenBank/DDBJ databases">
        <title>Draft genome sequence of Flavobacterium fryxellicola DSM 16209.</title>
        <authorList>
            <person name="Shin S.-K."/>
            <person name="Yi H."/>
        </authorList>
    </citation>
    <scope>NUCLEOTIDE SEQUENCE [LARGE SCALE GENOMIC DNA]</scope>
    <source>
        <strain evidence="2 3">DSM 16209</strain>
    </source>
</reference>
<sequence length="144" mass="16364">MKILSILLLTIFLGNSCDSAKAQDMENVSIEYTANTRGFYQKIILKNQTITVSKDRDGNDKTAPIKINDADWKEVVACFKELELDRLSELKAPTEKRFHDGAAIANLKINYKDKSYETTGFDHGFPPKEIKKFVAKINSFVKKE</sequence>
<comment type="caution">
    <text evidence="2">The sequence shown here is derived from an EMBL/GenBank/DDBJ whole genome shotgun (WGS) entry which is preliminary data.</text>
</comment>
<dbReference type="Proteomes" id="UP000077164">
    <property type="component" value="Unassembled WGS sequence"/>
</dbReference>
<feature type="signal peptide" evidence="1">
    <location>
        <begin position="1"/>
        <end position="22"/>
    </location>
</feature>
<keyword evidence="3" id="KW-1185">Reference proteome</keyword>
<dbReference type="OrthoDB" id="1446480at2"/>
<dbReference type="RefSeq" id="WP_066075675.1">
    <property type="nucleotide sequence ID" value="NZ_FRDK01000001.1"/>
</dbReference>
<proteinExistence type="predicted"/>
<evidence type="ECO:0000313" key="2">
    <source>
        <dbReference type="EMBL" id="OAB31446.1"/>
    </source>
</evidence>
<dbReference type="EMBL" id="LVJE01000001">
    <property type="protein sequence ID" value="OAB31446.1"/>
    <property type="molecule type" value="Genomic_DNA"/>
</dbReference>
<accession>A0A168AGE5</accession>
<gene>
    <name evidence="2" type="ORF">FBFR_01040</name>
</gene>
<evidence type="ECO:0008006" key="4">
    <source>
        <dbReference type="Google" id="ProtNLM"/>
    </source>
</evidence>
<protein>
    <recommendedName>
        <fullName evidence="4">Lipoprotein</fullName>
    </recommendedName>
</protein>
<evidence type="ECO:0000256" key="1">
    <source>
        <dbReference type="SAM" id="SignalP"/>
    </source>
</evidence>
<organism evidence="2 3">
    <name type="scientific">Flavobacterium fryxellicola</name>
    <dbReference type="NCBI Taxonomy" id="249352"/>
    <lineage>
        <taxon>Bacteria</taxon>
        <taxon>Pseudomonadati</taxon>
        <taxon>Bacteroidota</taxon>
        <taxon>Flavobacteriia</taxon>
        <taxon>Flavobacteriales</taxon>
        <taxon>Flavobacteriaceae</taxon>
        <taxon>Flavobacterium</taxon>
    </lineage>
</organism>
<name>A0A168AGE5_9FLAO</name>
<evidence type="ECO:0000313" key="3">
    <source>
        <dbReference type="Proteomes" id="UP000077164"/>
    </source>
</evidence>